<proteinExistence type="predicted"/>
<feature type="region of interest" description="Disordered" evidence="1">
    <location>
        <begin position="173"/>
        <end position="193"/>
    </location>
</feature>
<dbReference type="PANTHER" id="PTHR21437:SF1">
    <property type="entry name" value="WIDE AWAKE"/>
    <property type="match status" value="1"/>
</dbReference>
<evidence type="ECO:0000256" key="1">
    <source>
        <dbReference type="SAM" id="MobiDB-lite"/>
    </source>
</evidence>
<name>A0AAN8XBH1_HALRR</name>
<feature type="region of interest" description="Disordered" evidence="1">
    <location>
        <begin position="1023"/>
        <end position="1063"/>
    </location>
</feature>
<dbReference type="GO" id="GO:0000132">
    <property type="term" value="P:establishment of mitotic spindle orientation"/>
    <property type="evidence" value="ECO:0007669"/>
    <property type="project" value="TreeGrafter"/>
</dbReference>
<dbReference type="InterPro" id="IPR036116">
    <property type="entry name" value="FN3_sf"/>
</dbReference>
<accession>A0AAN8XBH1</accession>
<feature type="compositionally biased region" description="Low complexity" evidence="1">
    <location>
        <begin position="1033"/>
        <end position="1047"/>
    </location>
</feature>
<feature type="domain" description="Ras-associating" evidence="2">
    <location>
        <begin position="1319"/>
        <end position="1420"/>
    </location>
</feature>
<dbReference type="InterPro" id="IPR039269">
    <property type="entry name" value="ANKFN1"/>
</dbReference>
<organism evidence="4 5">
    <name type="scientific">Halocaridina rubra</name>
    <name type="common">Hawaiian red shrimp</name>
    <dbReference type="NCBI Taxonomy" id="373956"/>
    <lineage>
        <taxon>Eukaryota</taxon>
        <taxon>Metazoa</taxon>
        <taxon>Ecdysozoa</taxon>
        <taxon>Arthropoda</taxon>
        <taxon>Crustacea</taxon>
        <taxon>Multicrustacea</taxon>
        <taxon>Malacostraca</taxon>
        <taxon>Eumalacostraca</taxon>
        <taxon>Eucarida</taxon>
        <taxon>Decapoda</taxon>
        <taxon>Pleocyemata</taxon>
        <taxon>Caridea</taxon>
        <taxon>Atyoidea</taxon>
        <taxon>Atyidae</taxon>
        <taxon>Halocaridina</taxon>
    </lineage>
</organism>
<feature type="compositionally biased region" description="Polar residues" evidence="1">
    <location>
        <begin position="1288"/>
        <end position="1297"/>
    </location>
</feature>
<dbReference type="PROSITE" id="PS50200">
    <property type="entry name" value="RA"/>
    <property type="match status" value="1"/>
</dbReference>
<dbReference type="Gene3D" id="3.10.20.90">
    <property type="entry name" value="Phosphatidylinositol 3-kinase Catalytic Subunit, Chain A, domain 1"/>
    <property type="match status" value="1"/>
</dbReference>
<dbReference type="InterPro" id="IPR002110">
    <property type="entry name" value="Ankyrin_rpt"/>
</dbReference>
<evidence type="ECO:0000259" key="3">
    <source>
        <dbReference type="PROSITE" id="PS50853"/>
    </source>
</evidence>
<dbReference type="CDD" id="cd17117">
    <property type="entry name" value="RA_ANKFN1_like"/>
    <property type="match status" value="1"/>
</dbReference>
<dbReference type="GO" id="GO:0007165">
    <property type="term" value="P:signal transduction"/>
    <property type="evidence" value="ECO:0007669"/>
    <property type="project" value="InterPro"/>
</dbReference>
<gene>
    <name evidence="4" type="primary">ANKFN1</name>
    <name evidence="4" type="ORF">SK128_008234</name>
</gene>
<feature type="compositionally biased region" description="Basic and acidic residues" evidence="1">
    <location>
        <begin position="181"/>
        <end position="193"/>
    </location>
</feature>
<feature type="region of interest" description="Disordered" evidence="1">
    <location>
        <begin position="81"/>
        <end position="106"/>
    </location>
</feature>
<dbReference type="InterPro" id="IPR013783">
    <property type="entry name" value="Ig-like_fold"/>
</dbReference>
<dbReference type="Gene3D" id="1.25.40.20">
    <property type="entry name" value="Ankyrin repeat-containing domain"/>
    <property type="match status" value="1"/>
</dbReference>
<dbReference type="Pfam" id="PF13637">
    <property type="entry name" value="Ank_4"/>
    <property type="match status" value="1"/>
</dbReference>
<evidence type="ECO:0000313" key="4">
    <source>
        <dbReference type="EMBL" id="KAK7079736.1"/>
    </source>
</evidence>
<dbReference type="InterPro" id="IPR000159">
    <property type="entry name" value="RA_dom"/>
</dbReference>
<dbReference type="GO" id="GO:0005819">
    <property type="term" value="C:spindle"/>
    <property type="evidence" value="ECO:0007669"/>
    <property type="project" value="TreeGrafter"/>
</dbReference>
<dbReference type="GO" id="GO:0061172">
    <property type="term" value="P:regulation of establishment of bipolar cell polarity"/>
    <property type="evidence" value="ECO:0007669"/>
    <property type="project" value="TreeGrafter"/>
</dbReference>
<feature type="domain" description="Fibronectin type-III" evidence="3">
    <location>
        <begin position="406"/>
        <end position="505"/>
    </location>
</feature>
<dbReference type="EMBL" id="JAXCGZ010006467">
    <property type="protein sequence ID" value="KAK7079736.1"/>
    <property type="molecule type" value="Genomic_DNA"/>
</dbReference>
<evidence type="ECO:0000259" key="2">
    <source>
        <dbReference type="PROSITE" id="PS50200"/>
    </source>
</evidence>
<keyword evidence="5" id="KW-1185">Reference proteome</keyword>
<sequence length="1436" mass="161047">MHLPETDSPAPVRRRKKSLLNLKRPFSSLGRTIRSSLLLDRCPPTSPVRMVGYWETTSPTIQEDESRPAFPIPTSDPISLDHHNSSSSLSSRECCATPPSTSLDSPTFLGGEEGGGIGGGPPSQCDHCHLPLQQRLSTPEVASLQSSMKSISLSPTSLGEERNVRSRTLSFTTLRRRKGSERRQTRSTEVTRRSWEKEEWENELLVPSERMCRRYTYAHVDTAQMYSSGGETPSPDSCKSEGHYFWPSAMSTMDDVLVDGLNLSKADRKKLEKYNKINIHLHALFAAVEHGQMEKARSILDNNQLDINSVNSDGVNVLEIAVMNNHVALAKMLQQAGATESNAGSIDRRMQHIKDLVASAERRRGDLDCALSGGAHSRETQRQHELWDRRVTLLRNMKTGLEQMKPPGPPNVATVEVIDSTRVKVTFREPELQHQAITTKFKVEWSMDEWTSVTGSLEIHDLRRMSVFIDGLTQGKRHHFRVLAGNMKDYGSPLPTSPPAAIPSSWRDADSRKQRLDGQVSELDDLFNQVCNTRPQHASEIKAIEPGLETPLNLRKAQKKKSIKNLFSPAPKFHRNLKRGCYLACLIYCEDKVLVTTEEFPPVVEVDDNYMSQARPHFHWLLKIATTWEDVKSLRQDMDRAGSASTVPFRIKLLQAAANMQTTLGIQDLGQFYHEPIKDSNGTLVFCTIRHIKSTKGISAMNVKWVPLAKLREKRSSTSGQGSTPTEAPSTLAGDLLLTSLQDYILYDQVSRVPLRRGLYLGYMKLKSSVDVLQVLVPEKTPNVFPHVKIRDNPHVSREEWEWMKNLEFVTGDHSLTGSEIRAEDIEKEISSLPHVPSPAQLVWHSQVGQAAHLLLNQLDVEERAKLHHRLYCGEVLELSPDVAFLLVMPPVDAVCSAPGQDDALLNHPSLATMPLQVFEMIHMGTYQRELIGRYARLSYILEMDTLMAQHASREAFSQEEISYTRNRLWELQNFQEQLDAIWRGLRWVMDAITYARDKAASGAILAMLLACPLPSVTLQQQVQHSPSHLPVTTTSSSQDTHSSSESLQHGADSKRLRKDDLSYTAKKSDMPRMLKSKTSENIRAAVKCEPRFHKSKTAECLLSTSSYVQSCGKSYNSLNDCMLSNDEQNENVPLLGWTAEKMECGGERKMYCRDLPTSRSENHLQHCVEHEYPPRKASAPAYLDTHEGCLKSKCCRSEPKINQTSSSLESVEQSSKTKHADIEYEETVASSKSPTSSCFDLHQRYSSNNLNVDIQRAGSSLSHDSEASFSSMNASLRSLSSNENENDTVSLMSGRSETSEARSTEGEELLEGAVRSEEPAIIQVYAAYETGLASGTSVKLHITPRTTAREVIDLVVKQLNMAVVLKGKGGPTYGNDRLRDFVLVAVIGIRERCLRDDFRPLQLQNPWIRGKLYVRLRRDVLAALEQSNSRHSAYL</sequence>
<dbReference type="InterPro" id="IPR036770">
    <property type="entry name" value="Ankyrin_rpt-contain_sf"/>
</dbReference>
<dbReference type="PANTHER" id="PTHR21437">
    <property type="entry name" value="WIDE AWAKE"/>
    <property type="match status" value="1"/>
</dbReference>
<dbReference type="SMART" id="SM00314">
    <property type="entry name" value="RA"/>
    <property type="match status" value="1"/>
</dbReference>
<dbReference type="InterPro" id="IPR003961">
    <property type="entry name" value="FN3_dom"/>
</dbReference>
<feature type="compositionally biased region" description="Basic and acidic residues" evidence="1">
    <location>
        <begin position="1052"/>
        <end position="1063"/>
    </location>
</feature>
<dbReference type="PROSITE" id="PS50853">
    <property type="entry name" value="FN3"/>
    <property type="match status" value="1"/>
</dbReference>
<dbReference type="Proteomes" id="UP001381693">
    <property type="component" value="Unassembled WGS sequence"/>
</dbReference>
<dbReference type="SUPFAM" id="SSF48403">
    <property type="entry name" value="Ankyrin repeat"/>
    <property type="match status" value="1"/>
</dbReference>
<reference evidence="4 5" key="1">
    <citation type="submission" date="2023-11" db="EMBL/GenBank/DDBJ databases">
        <title>Halocaridina rubra genome assembly.</title>
        <authorList>
            <person name="Smith C."/>
        </authorList>
    </citation>
    <scope>NUCLEOTIDE SEQUENCE [LARGE SCALE GENOMIC DNA]</scope>
    <source>
        <strain evidence="4">EP-1</strain>
        <tissue evidence="4">Whole</tissue>
    </source>
</reference>
<dbReference type="CDD" id="cd00063">
    <property type="entry name" value="FN3"/>
    <property type="match status" value="1"/>
</dbReference>
<evidence type="ECO:0000313" key="5">
    <source>
        <dbReference type="Proteomes" id="UP001381693"/>
    </source>
</evidence>
<comment type="caution">
    <text evidence="4">The sequence shown here is derived from an EMBL/GenBank/DDBJ whole genome shotgun (WGS) entry which is preliminary data.</text>
</comment>
<dbReference type="Gene3D" id="2.60.40.10">
    <property type="entry name" value="Immunoglobulins"/>
    <property type="match status" value="1"/>
</dbReference>
<protein>
    <submittedName>
        <fullName evidence="4">Ankyrin-repeat and fibronectin type III domain-containing 1</fullName>
    </submittedName>
</protein>
<feature type="region of interest" description="Disordered" evidence="1">
    <location>
        <begin position="1277"/>
        <end position="1311"/>
    </location>
</feature>
<dbReference type="SMART" id="SM00248">
    <property type="entry name" value="ANK"/>
    <property type="match status" value="2"/>
</dbReference>
<dbReference type="SUPFAM" id="SSF49265">
    <property type="entry name" value="Fibronectin type III"/>
    <property type="match status" value="1"/>
</dbReference>